<comment type="caution">
    <text evidence="1">The sequence shown here is derived from an EMBL/GenBank/DDBJ whole genome shotgun (WGS) entry which is preliminary data.</text>
</comment>
<organism evidence="1 2">
    <name type="scientific">Petralouisia muris</name>
    <dbReference type="NCBI Taxonomy" id="3032872"/>
    <lineage>
        <taxon>Bacteria</taxon>
        <taxon>Bacillati</taxon>
        <taxon>Bacillota</taxon>
        <taxon>Clostridia</taxon>
        <taxon>Lachnospirales</taxon>
        <taxon>Lachnospiraceae</taxon>
        <taxon>Petralouisia</taxon>
    </lineage>
</organism>
<dbReference type="Proteomes" id="UP000304953">
    <property type="component" value="Unassembled WGS sequence"/>
</dbReference>
<keyword evidence="2" id="KW-1185">Reference proteome</keyword>
<reference evidence="1" key="1">
    <citation type="submission" date="2019-04" db="EMBL/GenBank/DDBJ databases">
        <title>Microbes associate with the intestines of laboratory mice.</title>
        <authorList>
            <person name="Navarre W."/>
            <person name="Wong E."/>
            <person name="Huang K."/>
            <person name="Tropini C."/>
            <person name="Ng K."/>
            <person name="Yu B."/>
        </authorList>
    </citation>
    <scope>NUCLEOTIDE SEQUENCE</scope>
    <source>
        <strain evidence="1">NM01_1-7b</strain>
    </source>
</reference>
<gene>
    <name evidence="1" type="ORF">E5329_06015</name>
</gene>
<protein>
    <submittedName>
        <fullName evidence="1">Acylphosphatase</fullName>
    </submittedName>
</protein>
<evidence type="ECO:0000313" key="1">
    <source>
        <dbReference type="EMBL" id="TGY97223.1"/>
    </source>
</evidence>
<sequence length="91" mass="10756">MEIIREHLVFTGRVQGVGFRFQAGHLAKHYGVTGWIRNNYDGSVEAEMQGREEALDRIIQSLQQDSYIRIDWVTRDRMEPEPGERRFSVRY</sequence>
<proteinExistence type="predicted"/>
<dbReference type="EMBL" id="SRYA01000009">
    <property type="protein sequence ID" value="TGY97223.1"/>
    <property type="molecule type" value="Genomic_DNA"/>
</dbReference>
<evidence type="ECO:0000313" key="2">
    <source>
        <dbReference type="Proteomes" id="UP000304953"/>
    </source>
</evidence>
<accession>A0AC61S077</accession>
<name>A0AC61S077_9FIRM</name>